<dbReference type="PANTHER" id="PTHR43747:SF5">
    <property type="entry name" value="FAD-BINDING DOMAIN-CONTAINING PROTEIN"/>
    <property type="match status" value="1"/>
</dbReference>
<dbReference type="AlphaFoldDB" id="A0A841K091"/>
<keyword evidence="1" id="KW-0560">Oxidoreductase</keyword>
<evidence type="ECO:0000313" key="4">
    <source>
        <dbReference type="EMBL" id="MBB6146976.1"/>
    </source>
</evidence>
<dbReference type="PANTHER" id="PTHR43747">
    <property type="entry name" value="FAD-BINDING PROTEIN"/>
    <property type="match status" value="1"/>
</dbReference>
<keyword evidence="3" id="KW-1133">Transmembrane helix</keyword>
<dbReference type="InterPro" id="IPR050816">
    <property type="entry name" value="Flavin-dep_Halogenase_NPB"/>
</dbReference>
<dbReference type="Proteomes" id="UP000538666">
    <property type="component" value="Unassembled WGS sequence"/>
</dbReference>
<comment type="caution">
    <text evidence="4">The sequence shown here is derived from an EMBL/GenBank/DDBJ whole genome shotgun (WGS) entry which is preliminary data.</text>
</comment>
<dbReference type="Pfam" id="PF04820">
    <property type="entry name" value="Trp_halogenase"/>
    <property type="match status" value="1"/>
</dbReference>
<organism evidence="4 5">
    <name type="scientific">Silvibacterium bohemicum</name>
    <dbReference type="NCBI Taxonomy" id="1577686"/>
    <lineage>
        <taxon>Bacteria</taxon>
        <taxon>Pseudomonadati</taxon>
        <taxon>Acidobacteriota</taxon>
        <taxon>Terriglobia</taxon>
        <taxon>Terriglobales</taxon>
        <taxon>Acidobacteriaceae</taxon>
        <taxon>Silvibacterium</taxon>
    </lineage>
</organism>
<dbReference type="RefSeq" id="WP_050060060.1">
    <property type="nucleotide sequence ID" value="NZ_JACHEK010000012.1"/>
</dbReference>
<accession>A0A841K091</accession>
<sequence>MPDGGLQLDVTVMGAGLAGMAASIHLAREGFHVICAGPDVRNRQAVGESLDWSAPDLLHALGLSMEKLIADGIATYKRHVTLKLADGFTQHYVPSEWLGQSPFNVELRTLHVDRSLLNEAIYQIALNHDVQFLHERVANIDRDGARVVAVHMADGTRISSPWFIDASGAGASLLPKTFNLPFDEYGPHKTAMWSYFTVSDAIEGTTLYTQERKPPYMEWIWEIPIHPDVISVGYVATGDSVKTMRQQGLSVEEIFRAQLSRNPRFAALLESCEPAPPHVTSFRCRVHSKIAGPNWLVMGEAASMVDPMTSNGVTAALRHAVEGASLIVQSRKLRQIPALKRFLYSVRVASLARFFNSGIEKVLYDWPIRNRIGIGNAGDVYTVPAWSMNAIYARLRPRGVISTMLFGCALSFLLAIASILHVCCRQEDAVFEAQA</sequence>
<feature type="transmembrane region" description="Helical" evidence="3">
    <location>
        <begin position="400"/>
        <end position="420"/>
    </location>
</feature>
<name>A0A841K091_9BACT</name>
<dbReference type="Gene3D" id="3.50.50.60">
    <property type="entry name" value="FAD/NAD(P)-binding domain"/>
    <property type="match status" value="1"/>
</dbReference>
<evidence type="ECO:0000256" key="2">
    <source>
        <dbReference type="ARBA" id="ARBA00023033"/>
    </source>
</evidence>
<dbReference type="InterPro" id="IPR036188">
    <property type="entry name" value="FAD/NAD-bd_sf"/>
</dbReference>
<dbReference type="OrthoDB" id="103324at2"/>
<keyword evidence="3" id="KW-0812">Transmembrane</keyword>
<keyword evidence="2" id="KW-0503">Monooxygenase</keyword>
<dbReference type="SUPFAM" id="SSF51905">
    <property type="entry name" value="FAD/NAD(P)-binding domain"/>
    <property type="match status" value="1"/>
</dbReference>
<dbReference type="EMBL" id="JACHEK010000012">
    <property type="protein sequence ID" value="MBB6146976.1"/>
    <property type="molecule type" value="Genomic_DNA"/>
</dbReference>
<protein>
    <submittedName>
        <fullName evidence="4">2-polyprenyl-6-methoxyphenol hydroxylase-like FAD-dependent oxidoreductase</fullName>
    </submittedName>
</protein>
<dbReference type="GO" id="GO:0004497">
    <property type="term" value="F:monooxygenase activity"/>
    <property type="evidence" value="ECO:0007669"/>
    <property type="project" value="UniProtKB-KW"/>
</dbReference>
<keyword evidence="3" id="KW-0472">Membrane</keyword>
<evidence type="ECO:0000256" key="3">
    <source>
        <dbReference type="SAM" id="Phobius"/>
    </source>
</evidence>
<reference evidence="4 5" key="1">
    <citation type="submission" date="2020-08" db="EMBL/GenBank/DDBJ databases">
        <title>Genomic Encyclopedia of Type Strains, Phase IV (KMG-IV): sequencing the most valuable type-strain genomes for metagenomic binning, comparative biology and taxonomic classification.</title>
        <authorList>
            <person name="Goeker M."/>
        </authorList>
    </citation>
    <scope>NUCLEOTIDE SEQUENCE [LARGE SCALE GENOMIC DNA]</scope>
    <source>
        <strain evidence="4 5">DSM 103733</strain>
    </source>
</reference>
<evidence type="ECO:0000313" key="5">
    <source>
        <dbReference type="Proteomes" id="UP000538666"/>
    </source>
</evidence>
<evidence type="ECO:0000256" key="1">
    <source>
        <dbReference type="ARBA" id="ARBA00023002"/>
    </source>
</evidence>
<proteinExistence type="predicted"/>
<keyword evidence="5" id="KW-1185">Reference proteome</keyword>
<dbReference type="InterPro" id="IPR006905">
    <property type="entry name" value="Flavin_halogenase"/>
</dbReference>
<gene>
    <name evidence="4" type="ORF">HNQ77_004961</name>
</gene>